<sequence length="119" mass="13458">MIISLRVRALFLYGVIFMAKTNTTELLEALAAEIGESVYIDIAKWHLYLADAKLHTVVAEQLYPLITSNSVHEDRVIKVLESIPVKIGGGRRELPLIDLLPLQCQVSLVDILEKYQREI</sequence>
<gene>
    <name evidence="1" type="ORF">NIES23_18090</name>
</gene>
<dbReference type="Pfam" id="PF11378">
    <property type="entry name" value="DUF3181"/>
    <property type="match status" value="1"/>
</dbReference>
<evidence type="ECO:0000313" key="2">
    <source>
        <dbReference type="Proteomes" id="UP000217507"/>
    </source>
</evidence>
<dbReference type="EMBL" id="AP018216">
    <property type="protein sequence ID" value="BAY69018.1"/>
    <property type="molecule type" value="Genomic_DNA"/>
</dbReference>
<dbReference type="Proteomes" id="UP000217507">
    <property type="component" value="Chromosome"/>
</dbReference>
<accession>A0A1Z4KJ72</accession>
<protein>
    <recommendedName>
        <fullName evidence="3">Thylakoid-associated protein</fullName>
    </recommendedName>
</protein>
<proteinExistence type="predicted"/>
<reference evidence="1 2" key="1">
    <citation type="submission" date="2017-06" db="EMBL/GenBank/DDBJ databases">
        <title>Genome sequencing of cyanobaciteial culture collection at National Institute for Environmental Studies (NIES).</title>
        <authorList>
            <person name="Hirose Y."/>
            <person name="Shimura Y."/>
            <person name="Fujisawa T."/>
            <person name="Nakamura Y."/>
            <person name="Kawachi M."/>
        </authorList>
    </citation>
    <scope>NUCLEOTIDE SEQUENCE [LARGE SCALE GENOMIC DNA]</scope>
    <source>
        <strain evidence="1 2">NIES-23</strain>
    </source>
</reference>
<evidence type="ECO:0008006" key="3">
    <source>
        <dbReference type="Google" id="ProtNLM"/>
    </source>
</evidence>
<dbReference type="AlphaFoldDB" id="A0A1Z4KJ72"/>
<evidence type="ECO:0000313" key="1">
    <source>
        <dbReference type="EMBL" id="BAY69018.1"/>
    </source>
</evidence>
<organism evidence="1 2">
    <name type="scientific">Trichormus variabilis NIES-23</name>
    <dbReference type="NCBI Taxonomy" id="1973479"/>
    <lineage>
        <taxon>Bacteria</taxon>
        <taxon>Bacillati</taxon>
        <taxon>Cyanobacteriota</taxon>
        <taxon>Cyanophyceae</taxon>
        <taxon>Nostocales</taxon>
        <taxon>Nostocaceae</taxon>
        <taxon>Trichormus</taxon>
    </lineage>
</organism>
<name>A0A1Z4KJ72_ANAVA</name>
<dbReference type="InterPro" id="IPR021518">
    <property type="entry name" value="DUF3181"/>
</dbReference>